<protein>
    <submittedName>
        <fullName evidence="4">Helix-turn-helix domain-containing protein</fullName>
    </submittedName>
</protein>
<evidence type="ECO:0000313" key="5">
    <source>
        <dbReference type="Proteomes" id="UP000664034"/>
    </source>
</evidence>
<feature type="region of interest" description="Disordered" evidence="2">
    <location>
        <begin position="75"/>
        <end position="172"/>
    </location>
</feature>
<dbReference type="InterPro" id="IPR010982">
    <property type="entry name" value="Lambda_DNA-bd_dom_sf"/>
</dbReference>
<feature type="compositionally biased region" description="Basic and acidic residues" evidence="2">
    <location>
        <begin position="144"/>
        <end position="155"/>
    </location>
</feature>
<dbReference type="EMBL" id="JAFMYV010000012">
    <property type="protein sequence ID" value="MBO0939078.1"/>
    <property type="molecule type" value="Genomic_DNA"/>
</dbReference>
<dbReference type="PROSITE" id="PS50943">
    <property type="entry name" value="HTH_CROC1"/>
    <property type="match status" value="1"/>
</dbReference>
<dbReference type="CDD" id="cd00093">
    <property type="entry name" value="HTH_XRE"/>
    <property type="match status" value="1"/>
</dbReference>
<comment type="caution">
    <text evidence="4">The sequence shown here is derived from an EMBL/GenBank/DDBJ whole genome shotgun (WGS) entry which is preliminary data.</text>
</comment>
<dbReference type="PANTHER" id="PTHR46558:SF11">
    <property type="entry name" value="HTH-TYPE TRANSCRIPTIONAL REGULATOR XRE"/>
    <property type="match status" value="1"/>
</dbReference>
<dbReference type="RefSeq" id="WP_207366612.1">
    <property type="nucleotide sequence ID" value="NZ_JAFMYV010000012.1"/>
</dbReference>
<dbReference type="InterPro" id="IPR001387">
    <property type="entry name" value="Cro/C1-type_HTH"/>
</dbReference>
<dbReference type="SUPFAM" id="SSF47413">
    <property type="entry name" value="lambda repressor-like DNA-binding domains"/>
    <property type="match status" value="1"/>
</dbReference>
<dbReference type="SMART" id="SM00530">
    <property type="entry name" value="HTH_XRE"/>
    <property type="match status" value="1"/>
</dbReference>
<dbReference type="Pfam" id="PF01381">
    <property type="entry name" value="HTH_3"/>
    <property type="match status" value="1"/>
</dbReference>
<dbReference type="Proteomes" id="UP000664034">
    <property type="component" value="Unassembled WGS sequence"/>
</dbReference>
<dbReference type="Gene3D" id="1.10.260.40">
    <property type="entry name" value="lambda repressor-like DNA-binding domains"/>
    <property type="match status" value="1"/>
</dbReference>
<reference evidence="4" key="1">
    <citation type="submission" date="2021-03" db="EMBL/GenBank/DDBJ databases">
        <title>Fibrella sp. HMF5335 genome sequencing and assembly.</title>
        <authorList>
            <person name="Kang H."/>
            <person name="Kim H."/>
            <person name="Bae S."/>
            <person name="Joh K."/>
        </authorList>
    </citation>
    <scope>NUCLEOTIDE SEQUENCE</scope>
    <source>
        <strain evidence="4">HMF5335</strain>
    </source>
</reference>
<evidence type="ECO:0000256" key="2">
    <source>
        <dbReference type="SAM" id="MobiDB-lite"/>
    </source>
</evidence>
<accession>A0A939GME6</accession>
<dbReference type="PANTHER" id="PTHR46558">
    <property type="entry name" value="TRACRIPTIONAL REGULATORY PROTEIN-RELATED-RELATED"/>
    <property type="match status" value="1"/>
</dbReference>
<dbReference type="GO" id="GO:0003677">
    <property type="term" value="F:DNA binding"/>
    <property type="evidence" value="ECO:0007669"/>
    <property type="project" value="UniProtKB-KW"/>
</dbReference>
<dbReference type="AlphaFoldDB" id="A0A939GME6"/>
<proteinExistence type="predicted"/>
<evidence type="ECO:0000256" key="1">
    <source>
        <dbReference type="ARBA" id="ARBA00023125"/>
    </source>
</evidence>
<evidence type="ECO:0000313" key="4">
    <source>
        <dbReference type="EMBL" id="MBO0939078.1"/>
    </source>
</evidence>
<gene>
    <name evidence="4" type="ORF">J2I47_21165</name>
</gene>
<keyword evidence="1" id="KW-0238">DNA-binding</keyword>
<feature type="domain" description="HTH cro/C1-type" evidence="3">
    <location>
        <begin position="8"/>
        <end position="62"/>
    </location>
</feature>
<evidence type="ECO:0000259" key="3">
    <source>
        <dbReference type="PROSITE" id="PS50943"/>
    </source>
</evidence>
<sequence>MTLVSTNIKYLRKLNGLTQEQFSQRIGIKRSLLGAYEEARANPNWNTLITIAKLFNTSVDQLLKQDLRKIRETPDLSLPMGKNGPAPRAANTPAPIFSDDAEDEEADFTTAPLISDPVLPGAVPEPQPLSNVLEKYYRPPGEQRPTERTEIRESRPVQAGPTPVERSPTMTGASTVVDRGVPIQRNPPLADEPLPTNRGTMPPQQPAFTASYGNEPVPAFNNHYSNPPQAGAAAPIAMTNDQSAQTIHYVQRGQYDEYQQRFQQPDYLTRLPTMRLPMLPVGQYRAFEADGDFLFPGAWLIGQFVRNWFDITDGQFYVLLIQHQGILARRVVNQVKNKGTLLLTADRPNVPSREVALKDVLEVWDVKAFVSQQLPPPAPSYDRIRQLADELRFEVDRLK</sequence>
<organism evidence="4 5">
    <name type="scientific">Fibrella rubiginis</name>
    <dbReference type="NCBI Taxonomy" id="2817060"/>
    <lineage>
        <taxon>Bacteria</taxon>
        <taxon>Pseudomonadati</taxon>
        <taxon>Bacteroidota</taxon>
        <taxon>Cytophagia</taxon>
        <taxon>Cytophagales</taxon>
        <taxon>Spirosomataceae</taxon>
        <taxon>Fibrella</taxon>
    </lineage>
</organism>
<keyword evidence="5" id="KW-1185">Reference proteome</keyword>
<name>A0A939GME6_9BACT</name>